<evidence type="ECO:0000259" key="5">
    <source>
        <dbReference type="PROSITE" id="PS50983"/>
    </source>
</evidence>
<sequence>MNNGMNSEWAESRFPLYTADSIHSLYSTSSLPMYRINENVSVLIAVAGGQGTLKTDDQSCELAEGSVVLLPANSPAALLANPAQPLHVYKLAIGTREQARPEQSDAMMRRSEVAANSSLYFFPYEPSIVAHMEELYVHRSPENEARHVRNQIVFHHILLLCLERQESRYASSEQLSMERSIAYAENHFSDKITREQLAELAGVSQSHYSILFKQLTGFTPNEYLSRLRVHRAMELLLHGSGTLREIALKVGYKDEFYLSRRFKQQTGASPSAYPRTPFKRVAVWLTPYASHLLLLGVEPAVILSDNNEYVSTADVQPSQTMRFMNADSSVEQVRSVLLDSGIELIIAASLHLNHFGLNAGHLRAVAPVVDISWMELGWKEHLRLIAKAIQRSDRAEQWLSEFEREEQAARAKVQQSQAAKETITILVVKPESLLVYGTRNVGYVLYQSLGLQPPARIKQEIERLGDQLHSIPIALSELADYAGDRLLVIAFPDVKGSTAHSEAIFSSVYWDELPAVRRNQVHHLEMDEWVPYNPVSIRLQLQRAVALFTSIQ</sequence>
<feature type="domain" description="Fe/B12 periplasmic-binding" evidence="5">
    <location>
        <begin position="280"/>
        <end position="552"/>
    </location>
</feature>
<dbReference type="InterPro" id="IPR002491">
    <property type="entry name" value="ABC_transptr_periplasmic_BD"/>
</dbReference>
<dbReference type="Pfam" id="PF01497">
    <property type="entry name" value="Peripla_BP_2"/>
    <property type="match status" value="1"/>
</dbReference>
<evidence type="ECO:0000313" key="7">
    <source>
        <dbReference type="Proteomes" id="UP001595755"/>
    </source>
</evidence>
<gene>
    <name evidence="6" type="ORF">ACFO1S_18390</name>
</gene>
<evidence type="ECO:0000256" key="1">
    <source>
        <dbReference type="ARBA" id="ARBA00023015"/>
    </source>
</evidence>
<keyword evidence="7" id="KW-1185">Reference proteome</keyword>
<reference evidence="7" key="1">
    <citation type="journal article" date="2019" name="Int. J. Syst. Evol. Microbiol.">
        <title>The Global Catalogue of Microorganisms (GCM) 10K type strain sequencing project: providing services to taxonomists for standard genome sequencing and annotation.</title>
        <authorList>
            <consortium name="The Broad Institute Genomics Platform"/>
            <consortium name="The Broad Institute Genome Sequencing Center for Infectious Disease"/>
            <person name="Wu L."/>
            <person name="Ma J."/>
        </authorList>
    </citation>
    <scope>NUCLEOTIDE SEQUENCE [LARGE SCALE GENOMIC DNA]</scope>
    <source>
        <strain evidence="7">CGMCC 4.1641</strain>
    </source>
</reference>
<dbReference type="PROSITE" id="PS01124">
    <property type="entry name" value="HTH_ARAC_FAMILY_2"/>
    <property type="match status" value="1"/>
</dbReference>
<dbReference type="EMBL" id="JBHSED010000038">
    <property type="protein sequence ID" value="MFC4305405.1"/>
    <property type="molecule type" value="Genomic_DNA"/>
</dbReference>
<dbReference type="SUPFAM" id="SSF53807">
    <property type="entry name" value="Helical backbone' metal receptor"/>
    <property type="match status" value="1"/>
</dbReference>
<dbReference type="PROSITE" id="PS50983">
    <property type="entry name" value="FE_B12_PBP"/>
    <property type="match status" value="1"/>
</dbReference>
<comment type="caution">
    <text evidence="6">The sequence shown here is derived from an EMBL/GenBank/DDBJ whole genome shotgun (WGS) entry which is preliminary data.</text>
</comment>
<accession>A0ABV8SDX6</accession>
<name>A0ABV8SDX6_9BACL</name>
<protein>
    <submittedName>
        <fullName evidence="6">Helix-turn-helix domain-containing protein</fullName>
    </submittedName>
</protein>
<dbReference type="Pfam" id="PF12833">
    <property type="entry name" value="HTH_18"/>
    <property type="match status" value="1"/>
</dbReference>
<dbReference type="InterPro" id="IPR009057">
    <property type="entry name" value="Homeodomain-like_sf"/>
</dbReference>
<keyword evidence="1" id="KW-0805">Transcription regulation</keyword>
<dbReference type="Proteomes" id="UP001595755">
    <property type="component" value="Unassembled WGS sequence"/>
</dbReference>
<dbReference type="RefSeq" id="WP_204604293.1">
    <property type="nucleotide sequence ID" value="NZ_JBHSED010000038.1"/>
</dbReference>
<dbReference type="PROSITE" id="PS00041">
    <property type="entry name" value="HTH_ARAC_FAMILY_1"/>
    <property type="match status" value="1"/>
</dbReference>
<proteinExistence type="predicted"/>
<dbReference type="PANTHER" id="PTHR43280:SF2">
    <property type="entry name" value="HTH-TYPE TRANSCRIPTIONAL REGULATOR EXSA"/>
    <property type="match status" value="1"/>
</dbReference>
<keyword evidence="3" id="KW-0804">Transcription</keyword>
<keyword evidence="2" id="KW-0238">DNA-binding</keyword>
<dbReference type="Gene3D" id="1.10.10.60">
    <property type="entry name" value="Homeodomain-like"/>
    <property type="match status" value="2"/>
</dbReference>
<organism evidence="6 7">
    <name type="scientific">Cohnella boryungensis</name>
    <dbReference type="NCBI Taxonomy" id="768479"/>
    <lineage>
        <taxon>Bacteria</taxon>
        <taxon>Bacillati</taxon>
        <taxon>Bacillota</taxon>
        <taxon>Bacilli</taxon>
        <taxon>Bacillales</taxon>
        <taxon>Paenibacillaceae</taxon>
        <taxon>Cohnella</taxon>
    </lineage>
</organism>
<dbReference type="SUPFAM" id="SSF46689">
    <property type="entry name" value="Homeodomain-like"/>
    <property type="match status" value="2"/>
</dbReference>
<dbReference type="PANTHER" id="PTHR43280">
    <property type="entry name" value="ARAC-FAMILY TRANSCRIPTIONAL REGULATOR"/>
    <property type="match status" value="1"/>
</dbReference>
<evidence type="ECO:0000256" key="3">
    <source>
        <dbReference type="ARBA" id="ARBA00023163"/>
    </source>
</evidence>
<evidence type="ECO:0000256" key="2">
    <source>
        <dbReference type="ARBA" id="ARBA00023125"/>
    </source>
</evidence>
<evidence type="ECO:0000313" key="6">
    <source>
        <dbReference type="EMBL" id="MFC4305405.1"/>
    </source>
</evidence>
<dbReference type="SUPFAM" id="SSF51215">
    <property type="entry name" value="Regulatory protein AraC"/>
    <property type="match status" value="1"/>
</dbReference>
<dbReference type="SMART" id="SM00342">
    <property type="entry name" value="HTH_ARAC"/>
    <property type="match status" value="1"/>
</dbReference>
<dbReference type="InterPro" id="IPR037923">
    <property type="entry name" value="HTH-like"/>
</dbReference>
<dbReference type="Gene3D" id="3.40.50.1980">
    <property type="entry name" value="Nitrogenase molybdenum iron protein domain"/>
    <property type="match status" value="1"/>
</dbReference>
<dbReference type="InterPro" id="IPR018062">
    <property type="entry name" value="HTH_AraC-typ_CS"/>
</dbReference>
<feature type="domain" description="HTH araC/xylS-type" evidence="4">
    <location>
        <begin position="178"/>
        <end position="276"/>
    </location>
</feature>
<dbReference type="InterPro" id="IPR018060">
    <property type="entry name" value="HTH_AraC"/>
</dbReference>
<evidence type="ECO:0000259" key="4">
    <source>
        <dbReference type="PROSITE" id="PS01124"/>
    </source>
</evidence>